<dbReference type="CDD" id="cd07561">
    <property type="entry name" value="Peptidase_S41_CPP_like"/>
    <property type="match status" value="1"/>
</dbReference>
<dbReference type="Proteomes" id="UP000444401">
    <property type="component" value="Unassembled WGS sequence"/>
</dbReference>
<proteinExistence type="predicted"/>
<reference evidence="3 4" key="1">
    <citation type="submission" date="2019-12" db="EMBL/GenBank/DDBJ databases">
        <title>Genomic-based taxomic classification of the family Erythrobacteraceae.</title>
        <authorList>
            <person name="Xu L."/>
        </authorList>
    </citation>
    <scope>NUCLEOTIDE SEQUENCE [LARGE SCALE GENOMIC DNA]</scope>
    <source>
        <strain evidence="3 4">H32</strain>
    </source>
</reference>
<name>A0ABW9UZX4_9SPHN</name>
<dbReference type="PANTHER" id="PTHR32060">
    <property type="entry name" value="TAIL-SPECIFIC PROTEASE"/>
    <property type="match status" value="1"/>
</dbReference>
<evidence type="ECO:0000259" key="2">
    <source>
        <dbReference type="SMART" id="SM00245"/>
    </source>
</evidence>
<comment type="caution">
    <text evidence="3">The sequence shown here is derived from an EMBL/GenBank/DDBJ whole genome shotgun (WGS) entry which is preliminary data.</text>
</comment>
<feature type="compositionally biased region" description="Basic and acidic residues" evidence="1">
    <location>
        <begin position="458"/>
        <end position="475"/>
    </location>
</feature>
<evidence type="ECO:0000313" key="4">
    <source>
        <dbReference type="Proteomes" id="UP000444401"/>
    </source>
</evidence>
<dbReference type="PANTHER" id="PTHR32060:SF30">
    <property type="entry name" value="CARBOXY-TERMINAL PROCESSING PROTEASE CTPA"/>
    <property type="match status" value="1"/>
</dbReference>
<feature type="domain" description="Tail specific protease" evidence="2">
    <location>
        <begin position="209"/>
        <end position="414"/>
    </location>
</feature>
<dbReference type="SUPFAM" id="SSF52096">
    <property type="entry name" value="ClpP/crotonase"/>
    <property type="match status" value="1"/>
</dbReference>
<dbReference type="Gene3D" id="3.30.750.170">
    <property type="match status" value="1"/>
</dbReference>
<feature type="region of interest" description="Disordered" evidence="1">
    <location>
        <begin position="455"/>
        <end position="492"/>
    </location>
</feature>
<sequence>MGRGRTALSIVLAGSLVACGGGGSNSGGGGPIGGNPTPTPTPTPPPSSSECSLPARQDFVRAVLDEWYLFPDLLDTSVNQGNYNDLQSYIDALVAPARAQSKDRFFTYITSIAEEEAYYNSGSNAGFGIRLGYDTGSNRVFVIEGFEDGPGLPQGLDRGVELLAVGPTASSMQDIATLMATGGPQAVIEALGPSDPGVQRVFRIRELGGTERQVTVTKAEYPLDPVSDRYGAKIIDDGGKKVGYVNLRTFIGPAETDLREAFDDFRAQGVNEVIVDFRYNGGGLVRIAELMGDLMGRAYVGQVFSHTTLRPSKSDRNETDLFGSQSQAIAPTKIAFIGTGGTASASELVTNAFIPYLDTNMALVGTNTYGKPVGQYGFDHPEEECDLRLRAVTFKTENADRQGEYYTGLASVVPVTCRASDDISTQLGDPAESSIAQALAFLRGGAGVCSPISGRDATAMRRDPTSRAITARREVLQPARPTPAQRETPGLF</sequence>
<dbReference type="PROSITE" id="PS51257">
    <property type="entry name" value="PROKAR_LIPOPROTEIN"/>
    <property type="match status" value="1"/>
</dbReference>
<dbReference type="SMART" id="SM00245">
    <property type="entry name" value="TSPc"/>
    <property type="match status" value="1"/>
</dbReference>
<keyword evidence="4" id="KW-1185">Reference proteome</keyword>
<protein>
    <submittedName>
        <fullName evidence="3">Peptidase S41</fullName>
    </submittedName>
</protein>
<feature type="compositionally biased region" description="Pro residues" evidence="1">
    <location>
        <begin position="37"/>
        <end position="47"/>
    </location>
</feature>
<evidence type="ECO:0000256" key="1">
    <source>
        <dbReference type="SAM" id="MobiDB-lite"/>
    </source>
</evidence>
<organism evidence="3 4">
    <name type="scientific">Pelagerythrobacter marinus</name>
    <dbReference type="NCBI Taxonomy" id="538382"/>
    <lineage>
        <taxon>Bacteria</taxon>
        <taxon>Pseudomonadati</taxon>
        <taxon>Pseudomonadota</taxon>
        <taxon>Alphaproteobacteria</taxon>
        <taxon>Sphingomonadales</taxon>
        <taxon>Erythrobacteraceae</taxon>
        <taxon>Pelagerythrobacter</taxon>
    </lineage>
</organism>
<accession>A0ABW9UZX4</accession>
<dbReference type="InterPro" id="IPR029045">
    <property type="entry name" value="ClpP/crotonase-like_dom_sf"/>
</dbReference>
<dbReference type="InterPro" id="IPR036034">
    <property type="entry name" value="PDZ_sf"/>
</dbReference>
<gene>
    <name evidence="3" type="ORF">GRI72_13025</name>
</gene>
<dbReference type="Gene3D" id="3.90.226.10">
    <property type="entry name" value="2-enoyl-CoA Hydratase, Chain A, domain 1"/>
    <property type="match status" value="1"/>
</dbReference>
<dbReference type="InterPro" id="IPR005151">
    <property type="entry name" value="Tail-specific_protease"/>
</dbReference>
<dbReference type="Gene3D" id="2.30.42.10">
    <property type="match status" value="1"/>
</dbReference>
<dbReference type="Pfam" id="PF03572">
    <property type="entry name" value="Peptidase_S41"/>
    <property type="match status" value="1"/>
</dbReference>
<dbReference type="EMBL" id="WTYO01000006">
    <property type="protein sequence ID" value="MXO69743.1"/>
    <property type="molecule type" value="Genomic_DNA"/>
</dbReference>
<feature type="region of interest" description="Disordered" evidence="1">
    <location>
        <begin position="25"/>
        <end position="52"/>
    </location>
</feature>
<evidence type="ECO:0000313" key="3">
    <source>
        <dbReference type="EMBL" id="MXO69743.1"/>
    </source>
</evidence>